<evidence type="ECO:0000313" key="3">
    <source>
        <dbReference type="Proteomes" id="UP000639643"/>
    </source>
</evidence>
<dbReference type="OrthoDB" id="419598at2759"/>
<name>A0A8H6K5L2_9PEZI</name>
<dbReference type="Gene3D" id="3.40.50.720">
    <property type="entry name" value="NAD(P)-binding Rossmann-like Domain"/>
    <property type="match status" value="1"/>
</dbReference>
<dbReference type="Proteomes" id="UP000639643">
    <property type="component" value="Unassembled WGS sequence"/>
</dbReference>
<dbReference type="Pfam" id="PF05368">
    <property type="entry name" value="NmrA"/>
    <property type="match status" value="1"/>
</dbReference>
<gene>
    <name evidence="2" type="ORF">CMUS01_09898</name>
</gene>
<accession>A0A8H6K5L2</accession>
<dbReference type="EMBL" id="WIGM01000436">
    <property type="protein sequence ID" value="KAF6825284.1"/>
    <property type="molecule type" value="Genomic_DNA"/>
</dbReference>
<dbReference type="InterPro" id="IPR050608">
    <property type="entry name" value="NmrA-type/Isoflavone_red_sf"/>
</dbReference>
<dbReference type="InterPro" id="IPR008030">
    <property type="entry name" value="NmrA-like"/>
</dbReference>
<dbReference type="Gene3D" id="3.90.25.10">
    <property type="entry name" value="UDP-galactose 4-epimerase, domain 1"/>
    <property type="match status" value="1"/>
</dbReference>
<dbReference type="SUPFAM" id="SSF51735">
    <property type="entry name" value="NAD(P)-binding Rossmann-fold domains"/>
    <property type="match status" value="1"/>
</dbReference>
<dbReference type="PANTHER" id="PTHR43349:SF93">
    <property type="entry name" value="ISOFLAVONE REDUCTASE HOMOLOG P3-RELATED"/>
    <property type="match status" value="1"/>
</dbReference>
<keyword evidence="3" id="KW-1185">Reference proteome</keyword>
<sequence>MAKTFVTIVGATGETGRSVTDALLESGSFEITALVRPSSVTNQKYDTLRTKGINVVGIELAGPENDLVAALSGTEVLISTLPHSAFADQIPLAKAAKKAGVKRFVPSEFALIIPPRDVHLLQDKKTEICETIQLLHLPYTIINVGWWFMAFVPSLASGRTDYLRPSTMPRENFIPGDGEAATSMIDGRDIGRYVVRIIQDPRTLNKKVLATGIVTSVNELYKQMEEMSGEKIEKVYLPVEELENQIRQLRDLVAQGKDDAQASMMLHWLQYMLSSGVRQDNTPEYAKYLGYVLASELYPEFKPTSFREFFREVLDGKARAPYSS</sequence>
<evidence type="ECO:0000259" key="1">
    <source>
        <dbReference type="Pfam" id="PF05368"/>
    </source>
</evidence>
<proteinExistence type="predicted"/>
<evidence type="ECO:0000313" key="2">
    <source>
        <dbReference type="EMBL" id="KAF6825284.1"/>
    </source>
</evidence>
<organism evidence="2 3">
    <name type="scientific">Colletotrichum musicola</name>
    <dbReference type="NCBI Taxonomy" id="2175873"/>
    <lineage>
        <taxon>Eukaryota</taxon>
        <taxon>Fungi</taxon>
        <taxon>Dikarya</taxon>
        <taxon>Ascomycota</taxon>
        <taxon>Pezizomycotina</taxon>
        <taxon>Sordariomycetes</taxon>
        <taxon>Hypocreomycetidae</taxon>
        <taxon>Glomerellales</taxon>
        <taxon>Glomerellaceae</taxon>
        <taxon>Colletotrichum</taxon>
        <taxon>Colletotrichum orchidearum species complex</taxon>
    </lineage>
</organism>
<feature type="domain" description="NmrA-like" evidence="1">
    <location>
        <begin position="3"/>
        <end position="309"/>
    </location>
</feature>
<reference evidence="2" key="1">
    <citation type="journal article" date="2020" name="Phytopathology">
        <title>Genome Sequence Resources of Colletotrichum truncatum, C. plurivorum, C. musicola, and C. sojae: Four Species Pathogenic to Soybean (Glycine max).</title>
        <authorList>
            <person name="Rogerio F."/>
            <person name="Boufleur T.R."/>
            <person name="Ciampi-Guillardi M."/>
            <person name="Sukno S.A."/>
            <person name="Thon M.R."/>
            <person name="Massola Junior N.S."/>
            <person name="Baroncelli R."/>
        </authorList>
    </citation>
    <scope>NUCLEOTIDE SEQUENCE</scope>
    <source>
        <strain evidence="2">LFN0074</strain>
    </source>
</reference>
<comment type="caution">
    <text evidence="2">The sequence shown here is derived from an EMBL/GenBank/DDBJ whole genome shotgun (WGS) entry which is preliminary data.</text>
</comment>
<protein>
    <submittedName>
        <fullName evidence="2">Isoflavone reductase family protein</fullName>
    </submittedName>
</protein>
<dbReference type="AlphaFoldDB" id="A0A8H6K5L2"/>
<dbReference type="InterPro" id="IPR036291">
    <property type="entry name" value="NAD(P)-bd_dom_sf"/>
</dbReference>
<dbReference type="PANTHER" id="PTHR43349">
    <property type="entry name" value="PINORESINOL REDUCTASE-RELATED"/>
    <property type="match status" value="1"/>
</dbReference>